<dbReference type="Pfam" id="PF14291">
    <property type="entry name" value="DUF4371"/>
    <property type="match status" value="1"/>
</dbReference>
<dbReference type="Ensembl" id="ENSPKIT00000042965.1">
    <property type="protein sequence ID" value="ENSPKIP00000019369.1"/>
    <property type="gene ID" value="ENSPKIG00000004563.1"/>
</dbReference>
<proteinExistence type="predicted"/>
<feature type="region of interest" description="Disordered" evidence="1">
    <location>
        <begin position="1"/>
        <end position="49"/>
    </location>
</feature>
<dbReference type="InterPro" id="IPR012337">
    <property type="entry name" value="RNaseH-like_sf"/>
</dbReference>
<dbReference type="PANTHER" id="PTHR45749:SF37">
    <property type="entry name" value="OS05G0311600 PROTEIN"/>
    <property type="match status" value="1"/>
</dbReference>
<dbReference type="GeneTree" id="ENSGT00940000154356"/>
<sequence length="733" mass="83499">REPRGEHPALREVEDAEEEAEAEHDKDRQAQTASVRDEDEEYQTADQEQAATMVREARQDLAKAGVRPVPGPTGEVMTVMKWITRPDISVLCNIIWGDQLIIVIIYIIMIDFASCFITYISKSRAEQPKQPQLKSFPRTYQGDRRRCFSKDWYNTHKWLEYSQSKDSAYCYACRQFSLPSSGDSVFTSEEGFKNWKKATYKDGGLIGHAKSEVHTNAMLAWAEHYIKTVAEILLFTATQNIAQRAHRESESDNKGNFLCIMELLAKHDPIVKRKMTSQRNATYLGHATQNEIIDCLAEMVRTSIISEVVQSEAFSILTKDLSKKEQMSFVIRYYYNGSVCESFLAFEAAERLDAAALSQKIVQILQKYGLDYKNHLVGQAYDGASVMSGKNTGVQARFKAEAPLAFYVHCNAHCLNLVLVDSVKCIPGAYCFFSLLQKLYVFVSWSYVHQKWLEVQREMFQGAPRELQRLIETRWACRYNACMTVRDRLPAIIRLLKEISEEPNGDRAVEARCLLAQIDLKFVGLLATFTGVFGEIKYLSGILQSPQLNLGTAVTLVDSLVEILDSYREGPVFNDIWDKTDPCQAMQHQYGSTQSFRAGLFIPIIDMLLSEVKRRFSKENCVTLQGIQYNCSTEDLQYKIPQLKQILERKRTNGLETPNSLIDLTMFKLCKIALALPVNTASCECSFSVIMTDERLSNLGVLSVESRRARAINLDDFVDLFAKKHSNRRIKLY</sequence>
<dbReference type="Proteomes" id="UP000261540">
    <property type="component" value="Unplaced"/>
</dbReference>
<evidence type="ECO:0000313" key="3">
    <source>
        <dbReference type="Ensembl" id="ENSPKIP00000019369.1"/>
    </source>
</evidence>
<reference evidence="3" key="2">
    <citation type="submission" date="2025-09" db="UniProtKB">
        <authorList>
            <consortium name="Ensembl"/>
        </authorList>
    </citation>
    <scope>IDENTIFICATION</scope>
</reference>
<dbReference type="STRING" id="1676925.ENSPKIP00000019369"/>
<dbReference type="InterPro" id="IPR025398">
    <property type="entry name" value="DUF4371"/>
</dbReference>
<dbReference type="SMART" id="SM00597">
    <property type="entry name" value="ZnF_TTF"/>
    <property type="match status" value="1"/>
</dbReference>
<dbReference type="SUPFAM" id="SSF53098">
    <property type="entry name" value="Ribonuclease H-like"/>
    <property type="match status" value="1"/>
</dbReference>
<feature type="compositionally biased region" description="Basic and acidic residues" evidence="1">
    <location>
        <begin position="1"/>
        <end position="13"/>
    </location>
</feature>
<name>A0A3B3RLL1_9TELE</name>
<organism evidence="3 4">
    <name type="scientific">Paramormyrops kingsleyae</name>
    <dbReference type="NCBI Taxonomy" id="1676925"/>
    <lineage>
        <taxon>Eukaryota</taxon>
        <taxon>Metazoa</taxon>
        <taxon>Chordata</taxon>
        <taxon>Craniata</taxon>
        <taxon>Vertebrata</taxon>
        <taxon>Euteleostomi</taxon>
        <taxon>Actinopterygii</taxon>
        <taxon>Neopterygii</taxon>
        <taxon>Teleostei</taxon>
        <taxon>Osteoglossocephala</taxon>
        <taxon>Osteoglossomorpha</taxon>
        <taxon>Osteoglossiformes</taxon>
        <taxon>Mormyridae</taxon>
        <taxon>Paramormyrops</taxon>
    </lineage>
</organism>
<evidence type="ECO:0000313" key="4">
    <source>
        <dbReference type="Proteomes" id="UP000261540"/>
    </source>
</evidence>
<protein>
    <recommendedName>
        <fullName evidence="2">TTF-type domain-containing protein</fullName>
    </recommendedName>
</protein>
<dbReference type="AlphaFoldDB" id="A0A3B3RLL1"/>
<dbReference type="InterPro" id="IPR006580">
    <property type="entry name" value="Znf_TTF"/>
</dbReference>
<reference evidence="3" key="1">
    <citation type="submission" date="2025-08" db="UniProtKB">
        <authorList>
            <consortium name="Ensembl"/>
        </authorList>
    </citation>
    <scope>IDENTIFICATION</scope>
</reference>
<feature type="domain" description="TTF-type" evidence="2">
    <location>
        <begin position="144"/>
        <end position="232"/>
    </location>
</feature>
<keyword evidence="4" id="KW-1185">Reference proteome</keyword>
<dbReference type="PANTHER" id="PTHR45749">
    <property type="match status" value="1"/>
</dbReference>
<evidence type="ECO:0000256" key="1">
    <source>
        <dbReference type="SAM" id="MobiDB-lite"/>
    </source>
</evidence>
<evidence type="ECO:0000259" key="2">
    <source>
        <dbReference type="SMART" id="SM00597"/>
    </source>
</evidence>
<accession>A0A3B3RLL1</accession>